<protein>
    <submittedName>
        <fullName evidence="3">Uncharacterized protein</fullName>
    </submittedName>
</protein>
<dbReference type="OrthoDB" id="883436at2"/>
<dbReference type="EMBL" id="RWIS01000001">
    <property type="protein sequence ID" value="RSK37660.1"/>
    <property type="molecule type" value="Genomic_DNA"/>
</dbReference>
<keyword evidence="2" id="KW-0732">Signal</keyword>
<name>A0A3R9UQ57_9BACT</name>
<dbReference type="AlphaFoldDB" id="A0A3R9UQ57"/>
<feature type="compositionally biased region" description="Low complexity" evidence="1">
    <location>
        <begin position="129"/>
        <end position="144"/>
    </location>
</feature>
<keyword evidence="4" id="KW-1185">Reference proteome</keyword>
<evidence type="ECO:0000313" key="3">
    <source>
        <dbReference type="EMBL" id="RSK37660.1"/>
    </source>
</evidence>
<accession>A0A3R9UQ57</accession>
<evidence type="ECO:0000256" key="1">
    <source>
        <dbReference type="SAM" id="MobiDB-lite"/>
    </source>
</evidence>
<feature type="region of interest" description="Disordered" evidence="1">
    <location>
        <begin position="123"/>
        <end position="144"/>
    </location>
</feature>
<sequence>MRRTLLFLSLFAIGSRSTHAQVLTDATRASAALDSLLQAAAATKQQVQTHSSRFATKTPWSGKRRQRVRGFAPGASARFTWEQKTVLRRNGTTATRFTALQNGKRVLRERRLNGQLEYLWLKTDPSPSPATASTTPAPAGPAPGTYGVLLHGGYLRWNRNQYVLPSTAVPGTTR</sequence>
<evidence type="ECO:0000313" key="4">
    <source>
        <dbReference type="Proteomes" id="UP000280066"/>
    </source>
</evidence>
<evidence type="ECO:0000256" key="2">
    <source>
        <dbReference type="SAM" id="SignalP"/>
    </source>
</evidence>
<reference evidence="3 4" key="1">
    <citation type="submission" date="2018-12" db="EMBL/GenBank/DDBJ databases">
        <authorList>
            <person name="Feng G."/>
            <person name="Zhu H."/>
        </authorList>
    </citation>
    <scope>NUCLEOTIDE SEQUENCE [LARGE SCALE GENOMIC DNA]</scope>
    <source>
        <strain evidence="3 4">9PBR-2</strain>
    </source>
</reference>
<dbReference type="Proteomes" id="UP000280066">
    <property type="component" value="Unassembled WGS sequence"/>
</dbReference>
<feature type="chain" id="PRO_5018676312" evidence="2">
    <location>
        <begin position="21"/>
        <end position="174"/>
    </location>
</feature>
<organism evidence="3 4">
    <name type="scientific">Hymenobacter metallilatus</name>
    <dbReference type="NCBI Taxonomy" id="2493666"/>
    <lineage>
        <taxon>Bacteria</taxon>
        <taxon>Pseudomonadati</taxon>
        <taxon>Bacteroidota</taxon>
        <taxon>Cytophagia</taxon>
        <taxon>Cytophagales</taxon>
        <taxon>Hymenobacteraceae</taxon>
        <taxon>Hymenobacter</taxon>
    </lineage>
</organism>
<comment type="caution">
    <text evidence="3">The sequence shown here is derived from an EMBL/GenBank/DDBJ whole genome shotgun (WGS) entry which is preliminary data.</text>
</comment>
<dbReference type="RefSeq" id="WP_125426626.1">
    <property type="nucleotide sequence ID" value="NZ_RWIS01000001.1"/>
</dbReference>
<proteinExistence type="predicted"/>
<feature type="signal peptide" evidence="2">
    <location>
        <begin position="1"/>
        <end position="20"/>
    </location>
</feature>
<gene>
    <name evidence="3" type="ORF">EI290_03185</name>
</gene>